<dbReference type="GO" id="GO:0004850">
    <property type="term" value="F:uridine phosphorylase activity"/>
    <property type="evidence" value="ECO:0007669"/>
    <property type="project" value="TreeGrafter"/>
</dbReference>
<dbReference type="Gene3D" id="3.40.50.1580">
    <property type="entry name" value="Nucleoside phosphorylase domain"/>
    <property type="match status" value="2"/>
</dbReference>
<dbReference type="SUPFAM" id="SSF53167">
    <property type="entry name" value="Purine and uridine phosphorylases"/>
    <property type="match status" value="1"/>
</dbReference>
<name>A0A915CTC9_9BILA</name>
<dbReference type="WBParaSite" id="jg1202">
    <property type="protein sequence ID" value="jg1202"/>
    <property type="gene ID" value="jg1202"/>
</dbReference>
<protein>
    <submittedName>
        <fullName evidence="4">Nucleoside phosphorylase domain-containing protein</fullName>
    </submittedName>
</protein>
<dbReference type="InterPro" id="IPR000845">
    <property type="entry name" value="Nucleoside_phosphorylase_d"/>
</dbReference>
<accession>A0A915CTC9</accession>
<dbReference type="Proteomes" id="UP000887574">
    <property type="component" value="Unplaced"/>
</dbReference>
<evidence type="ECO:0000313" key="4">
    <source>
        <dbReference type="WBParaSite" id="jg1202"/>
    </source>
</evidence>
<dbReference type="PANTHER" id="PTHR43691">
    <property type="entry name" value="URIDINE PHOSPHORYLASE"/>
    <property type="match status" value="1"/>
</dbReference>
<keyword evidence="3" id="KW-1185">Reference proteome</keyword>
<dbReference type="InterPro" id="IPR035994">
    <property type="entry name" value="Nucleoside_phosphorylase_sf"/>
</dbReference>
<sequence length="277" mass="30392">MSSANLSLASTTSNHCSSPTTSTCSSLWLEGVTDDKLYHFGLYKSDKDLKSKFGDVKFVCIGGSPGRLCAYAELFAKNMNIDKSCNLSHTDRFSMWKTGPVLWINATWNGRASLSIMLVESIKLLHYAGATNFQFIRLGTSGGVGVTPGTIVVSNGAVNGLLEEKTHTICQGEIVKRDAILDQGLSTKLYQTALKLALPMRLDGLFYGVKNIEMESTGFAAFTHRAGIPAAILCVAVVNRMRDDQVVVDKDTYHEFEMRPFQVVYAYIKECMLVNST</sequence>
<evidence type="ECO:0000259" key="2">
    <source>
        <dbReference type="Pfam" id="PF01048"/>
    </source>
</evidence>
<feature type="region of interest" description="Disordered" evidence="1">
    <location>
        <begin position="1"/>
        <end position="22"/>
    </location>
</feature>
<evidence type="ECO:0000313" key="3">
    <source>
        <dbReference type="Proteomes" id="UP000887574"/>
    </source>
</evidence>
<feature type="domain" description="Nucleoside phosphorylase" evidence="2">
    <location>
        <begin position="57"/>
        <end position="200"/>
    </location>
</feature>
<dbReference type="Pfam" id="PF01048">
    <property type="entry name" value="PNP_UDP_1"/>
    <property type="match status" value="1"/>
</dbReference>
<dbReference type="GO" id="GO:0006218">
    <property type="term" value="P:uridine catabolic process"/>
    <property type="evidence" value="ECO:0007669"/>
    <property type="project" value="TreeGrafter"/>
</dbReference>
<proteinExistence type="predicted"/>
<organism evidence="3 4">
    <name type="scientific">Ditylenchus dipsaci</name>
    <dbReference type="NCBI Taxonomy" id="166011"/>
    <lineage>
        <taxon>Eukaryota</taxon>
        <taxon>Metazoa</taxon>
        <taxon>Ecdysozoa</taxon>
        <taxon>Nematoda</taxon>
        <taxon>Chromadorea</taxon>
        <taxon>Rhabditida</taxon>
        <taxon>Tylenchina</taxon>
        <taxon>Tylenchomorpha</taxon>
        <taxon>Sphaerularioidea</taxon>
        <taxon>Anguinidae</taxon>
        <taxon>Anguininae</taxon>
        <taxon>Ditylenchus</taxon>
    </lineage>
</organism>
<dbReference type="AlphaFoldDB" id="A0A915CTC9"/>
<reference evidence="4" key="1">
    <citation type="submission" date="2022-11" db="UniProtKB">
        <authorList>
            <consortium name="WormBaseParasite"/>
        </authorList>
    </citation>
    <scope>IDENTIFICATION</scope>
</reference>
<dbReference type="PANTHER" id="PTHR43691:SF11">
    <property type="entry name" value="FI09636P-RELATED"/>
    <property type="match status" value="1"/>
</dbReference>
<dbReference type="GO" id="GO:0005829">
    <property type="term" value="C:cytosol"/>
    <property type="evidence" value="ECO:0007669"/>
    <property type="project" value="TreeGrafter"/>
</dbReference>
<evidence type="ECO:0000256" key="1">
    <source>
        <dbReference type="SAM" id="MobiDB-lite"/>
    </source>
</evidence>